<feature type="compositionally biased region" description="Low complexity" evidence="6">
    <location>
        <begin position="161"/>
        <end position="177"/>
    </location>
</feature>
<dbReference type="PANTHER" id="PTHR28234:SF1">
    <property type="entry name" value="NUCLEAR CONTROL OF ATPASE PROTEIN 2"/>
    <property type="match status" value="1"/>
</dbReference>
<evidence type="ECO:0000313" key="7">
    <source>
        <dbReference type="EMBL" id="RKO98713.1"/>
    </source>
</evidence>
<dbReference type="PANTHER" id="PTHR28234">
    <property type="entry name" value="NUCLEAR CONTROL OF ATPASE PROTEIN 2"/>
    <property type="match status" value="1"/>
</dbReference>
<feature type="region of interest" description="Disordered" evidence="6">
    <location>
        <begin position="161"/>
        <end position="187"/>
    </location>
</feature>
<keyword evidence="4" id="KW-0496">Mitochondrion</keyword>
<reference evidence="8" key="1">
    <citation type="journal article" date="2018" name="Nat. Microbiol.">
        <title>Leveraging single-cell genomics to expand the fungal tree of life.</title>
        <authorList>
            <person name="Ahrendt S.R."/>
            <person name="Quandt C.A."/>
            <person name="Ciobanu D."/>
            <person name="Clum A."/>
            <person name="Salamov A."/>
            <person name="Andreopoulos B."/>
            <person name="Cheng J.F."/>
            <person name="Woyke T."/>
            <person name="Pelin A."/>
            <person name="Henrissat B."/>
            <person name="Reynolds N.K."/>
            <person name="Benny G.L."/>
            <person name="Smith M.E."/>
            <person name="James T.Y."/>
            <person name="Grigoriev I.V."/>
        </authorList>
    </citation>
    <scope>NUCLEOTIDE SEQUENCE [LARGE SCALE GENOMIC DNA]</scope>
    <source>
        <strain evidence="8">ATCC 52028</strain>
    </source>
</reference>
<feature type="compositionally biased region" description="Low complexity" evidence="6">
    <location>
        <begin position="354"/>
        <end position="368"/>
    </location>
</feature>
<proteinExistence type="predicted"/>
<dbReference type="Proteomes" id="UP000274922">
    <property type="component" value="Unassembled WGS sequence"/>
</dbReference>
<feature type="compositionally biased region" description="Acidic residues" evidence="6">
    <location>
        <begin position="57"/>
        <end position="67"/>
    </location>
</feature>
<evidence type="ECO:0008006" key="9">
    <source>
        <dbReference type="Google" id="ProtNLM"/>
    </source>
</evidence>
<protein>
    <recommendedName>
        <fullName evidence="9">NCA2-domain-containing protein</fullName>
    </recommendedName>
</protein>
<dbReference type="OrthoDB" id="413313at2759"/>
<keyword evidence="2" id="KW-0812">Transmembrane</keyword>
<feature type="compositionally biased region" description="Low complexity" evidence="6">
    <location>
        <begin position="68"/>
        <end position="79"/>
    </location>
</feature>
<gene>
    <name evidence="7" type="ORF">CXG81DRAFT_21105</name>
</gene>
<evidence type="ECO:0000256" key="4">
    <source>
        <dbReference type="ARBA" id="ARBA00023128"/>
    </source>
</evidence>
<dbReference type="AlphaFoldDB" id="A0A4P9X1E2"/>
<evidence type="ECO:0000256" key="6">
    <source>
        <dbReference type="SAM" id="MobiDB-lite"/>
    </source>
</evidence>
<evidence type="ECO:0000256" key="1">
    <source>
        <dbReference type="ARBA" id="ARBA00004225"/>
    </source>
</evidence>
<keyword evidence="8" id="KW-1185">Reference proteome</keyword>
<evidence type="ECO:0000256" key="2">
    <source>
        <dbReference type="ARBA" id="ARBA00022692"/>
    </source>
</evidence>
<feature type="region of interest" description="Disordered" evidence="6">
    <location>
        <begin position="28"/>
        <end position="89"/>
    </location>
</feature>
<evidence type="ECO:0000256" key="5">
    <source>
        <dbReference type="ARBA" id="ARBA00023136"/>
    </source>
</evidence>
<feature type="compositionally biased region" description="Low complexity" evidence="6">
    <location>
        <begin position="28"/>
        <end position="39"/>
    </location>
</feature>
<dbReference type="InterPro" id="IPR013946">
    <property type="entry name" value="NCA2-like"/>
</dbReference>
<name>A0A4P9X1E2_9FUNG</name>
<keyword evidence="3" id="KW-1133">Transmembrane helix</keyword>
<evidence type="ECO:0000313" key="8">
    <source>
        <dbReference type="Proteomes" id="UP000274922"/>
    </source>
</evidence>
<dbReference type="GO" id="GO:0005741">
    <property type="term" value="C:mitochondrial outer membrane"/>
    <property type="evidence" value="ECO:0007669"/>
    <property type="project" value="TreeGrafter"/>
</dbReference>
<dbReference type="Pfam" id="PF08637">
    <property type="entry name" value="NCA2"/>
    <property type="match status" value="1"/>
</dbReference>
<dbReference type="STRING" id="1555241.A0A4P9X1E2"/>
<dbReference type="EMBL" id="ML014375">
    <property type="protein sequence ID" value="RKO98713.1"/>
    <property type="molecule type" value="Genomic_DNA"/>
</dbReference>
<sequence>MSSYVSTRLARELAFLDEQLLRRDAAPSLTSSGLSTFSLPESPSPPQRVVAQAETDAAADPETETDADAAASSAESLSLPPQPPRPRTPEAVQAFAQTLQHALASETLNPFGLTGAASVSATTTGQRSPGGAHRADVRLPPIADIEALLHRLHAANAACLTDPPASAPRASTGSSSPPSSPSSPPLSDQLVAAHDLCVAKAAAVLQAHLLNDLFRASSTATEALAYWSEKDASRGALLAHWLVQSLPQRLARYARQWWRSVRTRQPALRPSMRYLTMPRRAHLTGVGLQHVMRAWTLIDVVRDEIRYKVDRLKHVKLVLAGSLGMVTYDMAHLIEAAPDAAPRGANAHGSLRGRAAAPAAPAAPEAEATPAALAAARTLRRHAWQHIHTGTAALDSLGAAAAASDLAPVVRALTAWQGGLVTGDAGAAAANGTRAQGVDVGAAVDVGAPPSMADVRAQAMRMAGALRQLDRTVGRVMRDVTVPSPWLRYWPAMVAGVVGAVVAVPSAGLLIAGAREVSSDLAATLYNFFIDWIYEPALRMYETVRHRDSQLGITGAESLRSDLQSLERMVLHFAEDSGVAGVAGNGAALATLRDQVSQGDMTVVMQAYESELRHPVRNLVAGHLVRTLLIQIQKAKVDVDLTLAALDKLLKSNELNFGMLALVPAATLAYGAVRGARALVSRAQGHVQRTQHLRARIRQSLREIDRQLVTAPAMIVSGGLLPTGARGAQPLTVGSSSDGRAAPTPLAQEHVALEANVPSLDVVQTGLLLVELQILRDGRSLLARADPALGRCWLEDLQDLECLASRKAKRLVLERIWRTYPILS</sequence>
<evidence type="ECO:0000256" key="3">
    <source>
        <dbReference type="ARBA" id="ARBA00022989"/>
    </source>
</evidence>
<feature type="region of interest" description="Disordered" evidence="6">
    <location>
        <begin position="342"/>
        <end position="368"/>
    </location>
</feature>
<keyword evidence="5" id="KW-0472">Membrane</keyword>
<organism evidence="7 8">
    <name type="scientific">Caulochytrium protostelioides</name>
    <dbReference type="NCBI Taxonomy" id="1555241"/>
    <lineage>
        <taxon>Eukaryota</taxon>
        <taxon>Fungi</taxon>
        <taxon>Fungi incertae sedis</taxon>
        <taxon>Chytridiomycota</taxon>
        <taxon>Chytridiomycota incertae sedis</taxon>
        <taxon>Chytridiomycetes</taxon>
        <taxon>Caulochytriales</taxon>
        <taxon>Caulochytriaceae</taxon>
        <taxon>Caulochytrium</taxon>
    </lineage>
</organism>
<accession>A0A4P9X1E2</accession>
<comment type="subcellular location">
    <subcellularLocation>
        <location evidence="1">Mitochondrion membrane</location>
        <topology evidence="1">Multi-pass membrane protein</topology>
    </subcellularLocation>
</comment>